<reference evidence="1 2" key="1">
    <citation type="submission" date="2016-10" db="EMBL/GenBank/DDBJ databases">
        <authorList>
            <person name="de Groot N.N."/>
        </authorList>
    </citation>
    <scope>NUCLEOTIDE SEQUENCE [LARGE SCALE GENOMIC DNA]</scope>
    <source>
        <strain evidence="1 2">DSM 2179</strain>
    </source>
</reference>
<dbReference type="AlphaFoldDB" id="A0A1H7AE18"/>
<proteinExistence type="predicted"/>
<dbReference type="Gene3D" id="3.40.630.30">
    <property type="match status" value="1"/>
</dbReference>
<gene>
    <name evidence="1" type="ORF">SAMN05660742_11145</name>
</gene>
<organism evidence="1 2">
    <name type="scientific">Propionispira arboris</name>
    <dbReference type="NCBI Taxonomy" id="84035"/>
    <lineage>
        <taxon>Bacteria</taxon>
        <taxon>Bacillati</taxon>
        <taxon>Bacillota</taxon>
        <taxon>Negativicutes</taxon>
        <taxon>Selenomonadales</taxon>
        <taxon>Selenomonadaceae</taxon>
        <taxon>Propionispira</taxon>
    </lineage>
</organism>
<accession>A0A1H7AE18</accession>
<dbReference type="SUPFAM" id="SSF55729">
    <property type="entry name" value="Acyl-CoA N-acyltransferases (Nat)"/>
    <property type="match status" value="1"/>
</dbReference>
<dbReference type="InterPro" id="IPR016181">
    <property type="entry name" value="Acyl_CoA_acyltransferase"/>
</dbReference>
<keyword evidence="2" id="KW-1185">Reference proteome</keyword>
<dbReference type="STRING" id="84035.SAMN05660742_11145"/>
<name>A0A1H7AE18_9FIRM</name>
<protein>
    <submittedName>
        <fullName evidence="1">Acetyltransferase (GNAT) family protein</fullName>
    </submittedName>
</protein>
<dbReference type="EMBL" id="FNZK01000011">
    <property type="protein sequence ID" value="SEJ59255.1"/>
    <property type="molecule type" value="Genomic_DNA"/>
</dbReference>
<dbReference type="GO" id="GO:0016740">
    <property type="term" value="F:transferase activity"/>
    <property type="evidence" value="ECO:0007669"/>
    <property type="project" value="UniProtKB-KW"/>
</dbReference>
<evidence type="ECO:0000313" key="2">
    <source>
        <dbReference type="Proteomes" id="UP000199662"/>
    </source>
</evidence>
<sequence>MSGRFEYLSFRDCDLDDPFFDSLKNDYPEFERWFSHKQSNNDFAYVYREYGTIFAFQYLKNECEEIELQNSSIPNENRVKIGTLKIEEDAKGRRLGEGLLAIALWTWQQAQVNQIYLTVFEHHEMLINVLKKFGFEDVGINLRGEHVFLKDKNRLSHDDPYKMFPYISNGFEHAKYLPIQEDYHDTLFPYSELSRTSQNVLNLSVANGMTKVFIGFPRDPESLDYKRNQPIAIYRITKAQTRKTFLSVVSSFGVVVDYRVVINKRKNIMTEEEYLSFVGNKSYFNREELIRFYRSGRNVIVIKMLYNGYFGAGNNVNHRWLQEKGYFVGHPYETLLEPEAFSEILREGGKNEQDIILD</sequence>
<dbReference type="Proteomes" id="UP000199662">
    <property type="component" value="Unassembled WGS sequence"/>
</dbReference>
<dbReference type="RefSeq" id="WP_091831831.1">
    <property type="nucleotide sequence ID" value="NZ_FNZK01000011.1"/>
</dbReference>
<evidence type="ECO:0000313" key="1">
    <source>
        <dbReference type="EMBL" id="SEJ59255.1"/>
    </source>
</evidence>
<keyword evidence="1" id="KW-0808">Transferase</keyword>